<dbReference type="Proteomes" id="UP000828251">
    <property type="component" value="Unassembled WGS sequence"/>
</dbReference>
<keyword evidence="2" id="KW-1185">Reference proteome</keyword>
<dbReference type="AlphaFoldDB" id="A0A9D3ZNK7"/>
<sequence length="92" mass="10433">MFNSFSNFFSCTSRKWIMDMDLKFKKIFEGDTVKLELSSMLEEIKEAIWSWDTNWDITALTLRGSLRSRGGTSNTAVCRSSSWSTCRAATGG</sequence>
<dbReference type="EMBL" id="JAIQCV010000011">
    <property type="protein sequence ID" value="KAH1048633.1"/>
    <property type="molecule type" value="Genomic_DNA"/>
</dbReference>
<reference evidence="1 2" key="1">
    <citation type="journal article" date="2021" name="Plant Biotechnol. J.">
        <title>Multi-omics assisted identification of the key and species-specific regulatory components of drought-tolerant mechanisms in Gossypium stocksii.</title>
        <authorList>
            <person name="Yu D."/>
            <person name="Ke L."/>
            <person name="Zhang D."/>
            <person name="Wu Y."/>
            <person name="Sun Y."/>
            <person name="Mei J."/>
            <person name="Sun J."/>
            <person name="Sun Y."/>
        </authorList>
    </citation>
    <scope>NUCLEOTIDE SEQUENCE [LARGE SCALE GENOMIC DNA]</scope>
    <source>
        <strain evidence="2">cv. E1</strain>
        <tissue evidence="1">Leaf</tissue>
    </source>
</reference>
<accession>A0A9D3ZNK7</accession>
<protein>
    <submittedName>
        <fullName evidence="1">Uncharacterized protein</fullName>
    </submittedName>
</protein>
<gene>
    <name evidence="1" type="ORF">J1N35_039417</name>
</gene>
<comment type="caution">
    <text evidence="1">The sequence shown here is derived from an EMBL/GenBank/DDBJ whole genome shotgun (WGS) entry which is preliminary data.</text>
</comment>
<evidence type="ECO:0000313" key="1">
    <source>
        <dbReference type="EMBL" id="KAH1048633.1"/>
    </source>
</evidence>
<proteinExistence type="predicted"/>
<name>A0A9D3ZNK7_9ROSI</name>
<evidence type="ECO:0000313" key="2">
    <source>
        <dbReference type="Proteomes" id="UP000828251"/>
    </source>
</evidence>
<organism evidence="1 2">
    <name type="scientific">Gossypium stocksii</name>
    <dbReference type="NCBI Taxonomy" id="47602"/>
    <lineage>
        <taxon>Eukaryota</taxon>
        <taxon>Viridiplantae</taxon>
        <taxon>Streptophyta</taxon>
        <taxon>Embryophyta</taxon>
        <taxon>Tracheophyta</taxon>
        <taxon>Spermatophyta</taxon>
        <taxon>Magnoliopsida</taxon>
        <taxon>eudicotyledons</taxon>
        <taxon>Gunneridae</taxon>
        <taxon>Pentapetalae</taxon>
        <taxon>rosids</taxon>
        <taxon>malvids</taxon>
        <taxon>Malvales</taxon>
        <taxon>Malvaceae</taxon>
        <taxon>Malvoideae</taxon>
        <taxon>Gossypium</taxon>
    </lineage>
</organism>